<dbReference type="Pfam" id="PF22936">
    <property type="entry name" value="Pol_BBD"/>
    <property type="match status" value="1"/>
</dbReference>
<name>A0A5D3ARB1_9TREE</name>
<dbReference type="EMBL" id="NIDF01000071">
    <property type="protein sequence ID" value="TYJ54015.1"/>
    <property type="molecule type" value="Genomic_DNA"/>
</dbReference>
<sequence>MPSKKGNGNQGGRPHETWWAGFIRLEYDIEAFDLSQYRNDTQKNAWCKKCITSKLSSGELYISPGSRRLYSSPPLTAPSTPHGRIMATLLNHLRRRHASTATSSTGATSDNESTTAIASTTETAAKPDVQTVLRLKMLSPKSQPCRYPTGADMWGLLKSLGREESLRGPHLCAGGLGWDPLPCRQQGGVAGGVRRAQQSGQLPDCWAASAILEENSDDDSAYVVINNDQVNSTGLDRTFVVDSGATEHMVSSPALLHDLRPLSTPRTVRVGNGQRLAVSEKGTLLLNGVTFKDVYVVPGLDKNLLSCRRQPEGGEWKLAGTIHERNMAMIKDRVEDSAAMRQALAVGEEILQADSEQADEGAVTLLRLAGIEVASRSSFRGHAQITSDYQAQHVRYGAIKSSITSNWSDASPLINAPLDQQAKINLKTSSPKRDEIVFMGSRKTADNGGGEAVATGEVTQRPVEK</sequence>
<dbReference type="InterPro" id="IPR054722">
    <property type="entry name" value="PolX-like_BBD"/>
</dbReference>
<gene>
    <name evidence="3" type="ORF">B9479_005349</name>
</gene>
<accession>A0A5D3ARB1</accession>
<feature type="region of interest" description="Disordered" evidence="1">
    <location>
        <begin position="441"/>
        <end position="465"/>
    </location>
</feature>
<protein>
    <recommendedName>
        <fullName evidence="2">Retrovirus-related Pol polyprotein from transposon TNT 1-94-like beta-barrel domain-containing protein</fullName>
    </recommendedName>
</protein>
<feature type="domain" description="Retrovirus-related Pol polyprotein from transposon TNT 1-94-like beta-barrel" evidence="2">
    <location>
        <begin position="239"/>
        <end position="309"/>
    </location>
</feature>
<feature type="compositionally biased region" description="Low complexity" evidence="1">
    <location>
        <begin position="99"/>
        <end position="122"/>
    </location>
</feature>
<keyword evidence="4" id="KW-1185">Reference proteome</keyword>
<evidence type="ECO:0000313" key="4">
    <source>
        <dbReference type="Proteomes" id="UP000322245"/>
    </source>
</evidence>
<dbReference type="Proteomes" id="UP000322245">
    <property type="component" value="Unassembled WGS sequence"/>
</dbReference>
<feature type="region of interest" description="Disordered" evidence="1">
    <location>
        <begin position="97"/>
        <end position="122"/>
    </location>
</feature>
<comment type="caution">
    <text evidence="3">The sequence shown here is derived from an EMBL/GenBank/DDBJ whole genome shotgun (WGS) entry which is preliminary data.</text>
</comment>
<evidence type="ECO:0000256" key="1">
    <source>
        <dbReference type="SAM" id="MobiDB-lite"/>
    </source>
</evidence>
<reference evidence="3 4" key="1">
    <citation type="submission" date="2017-05" db="EMBL/GenBank/DDBJ databases">
        <title>The Genome Sequence of Tsuchiyaea wingfieldii DSM 27421.</title>
        <authorList>
            <person name="Cuomo C."/>
            <person name="Passer A."/>
            <person name="Billmyre B."/>
            <person name="Heitman J."/>
        </authorList>
    </citation>
    <scope>NUCLEOTIDE SEQUENCE [LARGE SCALE GENOMIC DNA]</scope>
    <source>
        <strain evidence="3 4">DSM 27421</strain>
    </source>
</reference>
<evidence type="ECO:0000259" key="2">
    <source>
        <dbReference type="Pfam" id="PF22936"/>
    </source>
</evidence>
<dbReference type="AlphaFoldDB" id="A0A5D3ARB1"/>
<organism evidence="3 4">
    <name type="scientific">Cryptococcus floricola</name>
    <dbReference type="NCBI Taxonomy" id="2591691"/>
    <lineage>
        <taxon>Eukaryota</taxon>
        <taxon>Fungi</taxon>
        <taxon>Dikarya</taxon>
        <taxon>Basidiomycota</taxon>
        <taxon>Agaricomycotina</taxon>
        <taxon>Tremellomycetes</taxon>
        <taxon>Tremellales</taxon>
        <taxon>Cryptococcaceae</taxon>
        <taxon>Cryptococcus</taxon>
    </lineage>
</organism>
<proteinExistence type="predicted"/>
<evidence type="ECO:0000313" key="3">
    <source>
        <dbReference type="EMBL" id="TYJ54015.1"/>
    </source>
</evidence>